<proteinExistence type="predicted"/>
<feature type="domain" description="Katanin p80 subunit C-terminal" evidence="6">
    <location>
        <begin position="557"/>
        <end position="651"/>
    </location>
</feature>
<dbReference type="Gene3D" id="2.130.10.10">
    <property type="entry name" value="YVTN repeat-like/Quinoprotein amine dehydrogenase"/>
    <property type="match status" value="2"/>
</dbReference>
<dbReference type="Proteomes" id="UP000053766">
    <property type="component" value="Unassembled WGS sequence"/>
</dbReference>
<evidence type="ECO:0000256" key="2">
    <source>
        <dbReference type="ARBA" id="ARBA00022490"/>
    </source>
</evidence>
<evidence type="ECO:0000256" key="1">
    <source>
        <dbReference type="ARBA" id="ARBA00004245"/>
    </source>
</evidence>
<evidence type="ECO:0000313" key="7">
    <source>
        <dbReference type="EMBL" id="KJH52990.1"/>
    </source>
</evidence>
<dbReference type="GO" id="GO:0007019">
    <property type="term" value="P:microtubule depolymerization"/>
    <property type="evidence" value="ECO:0007669"/>
    <property type="project" value="TreeGrafter"/>
</dbReference>
<keyword evidence="4" id="KW-0175">Coiled coil</keyword>
<keyword evidence="3" id="KW-0206">Cytoskeleton</keyword>
<feature type="compositionally biased region" description="Polar residues" evidence="5">
    <location>
        <begin position="477"/>
        <end position="487"/>
    </location>
</feature>
<feature type="coiled-coil region" evidence="4">
    <location>
        <begin position="628"/>
        <end position="655"/>
    </location>
</feature>
<dbReference type="OrthoDB" id="10251605at2759"/>
<feature type="region of interest" description="Disordered" evidence="5">
    <location>
        <begin position="475"/>
        <end position="495"/>
    </location>
</feature>
<reference evidence="8" key="2">
    <citation type="journal article" date="2016" name="Sci. Rep.">
        <title>Dictyocaulus viviparus genome, variome and transcriptome elucidate lungworm biology and support future intervention.</title>
        <authorList>
            <person name="McNulty S.N."/>
            <person name="Strube C."/>
            <person name="Rosa B.A."/>
            <person name="Martin J.C."/>
            <person name="Tyagi R."/>
            <person name="Choi Y.J."/>
            <person name="Wang Q."/>
            <person name="Hallsworth Pepin K."/>
            <person name="Zhang X."/>
            <person name="Ozersky P."/>
            <person name="Wilson R.K."/>
            <person name="Sternberg P.W."/>
            <person name="Gasser R.B."/>
            <person name="Mitreva M."/>
        </authorList>
    </citation>
    <scope>NUCLEOTIDE SEQUENCE [LARGE SCALE GENOMIC DNA]</scope>
    <source>
        <strain evidence="8">HannoverDv2000</strain>
    </source>
</reference>
<dbReference type="InterPro" id="IPR028021">
    <property type="entry name" value="Katanin_C-terminal"/>
</dbReference>
<dbReference type="EMBL" id="KN716157">
    <property type="protein sequence ID" value="KJH52990.1"/>
    <property type="molecule type" value="Genomic_DNA"/>
</dbReference>
<accession>A0A0D8Y8C9</accession>
<evidence type="ECO:0000256" key="4">
    <source>
        <dbReference type="SAM" id="Coils"/>
    </source>
</evidence>
<keyword evidence="8" id="KW-1185">Reference proteome</keyword>
<dbReference type="GO" id="GO:0008352">
    <property type="term" value="C:katanin complex"/>
    <property type="evidence" value="ECO:0007669"/>
    <property type="project" value="TreeGrafter"/>
</dbReference>
<gene>
    <name evidence="7" type="ORF">DICVIV_00859</name>
</gene>
<dbReference type="AlphaFoldDB" id="A0A0D8Y8C9"/>
<dbReference type="SMART" id="SM00320">
    <property type="entry name" value="WD40"/>
    <property type="match status" value="4"/>
</dbReference>
<evidence type="ECO:0000256" key="5">
    <source>
        <dbReference type="SAM" id="MobiDB-lite"/>
    </source>
</evidence>
<sequence>MKTYEIAASSDTSTPFTRAVLSTRSRCIFVANPLKVYSLSKVESETPHIPISCHVDCLRLNADERNIAIASNDVIKLIDLCRGHEIRNLSGHSLTVQALTPRWSSVYSWVSGSLDSSWIVWDSRSHPANLLQGRTTGPVRCVEMSPDDIILAVGTDSSLQLYDIRMRCCLKQFHSSTFGAAFHPSQRMIATYGLEKVVRFWCLDELMSVAMSDVFPTEIQCAKFANVSSYGDPVLVASTDHVMKTLTSEPCETLATNNIGESRKVLNLNVLADNVGVVCTDSSAALSYSVFSMEELLQGSAKSSEFSDTDESISDEVASITLRENSPSTELLTAATLSTSTPIHISSSDGRINHSLNGSNLFNTSARSSSTDGANSTRRFHLLKGKITRRADSQRSLINRPRSPSMSFAETHSHQHDLKTQQSSSSRLICRSVSPSNGLVIKDFSVTTQKFIEKITRLGTYAKSRRDLFRSVPSDCRSINSSNSGDKSTLRQRKVSSSGLSVNDFVAKIEKEHYMVVMQAEKTALGLQQLNASLKHGGISAMLKDGLFGDELAISAMLKILNEKKRWDINICNAYLPKLKEFLEDTTLPEACRQAALSSLQCIATGLLDALKSCSRAPPCTIGVDVAAEDRKQKAENCIKELRDLRDRRDQFYRRLSQDDVYRLDAIIAFLKGL</sequence>
<protein>
    <recommendedName>
        <fullName evidence="6">Katanin p80 subunit C-terminal domain-containing protein</fullName>
    </recommendedName>
</protein>
<dbReference type="Pfam" id="PF13925">
    <property type="entry name" value="Katanin_con80"/>
    <property type="match status" value="1"/>
</dbReference>
<dbReference type="STRING" id="29172.A0A0D8Y8C9"/>
<evidence type="ECO:0000256" key="3">
    <source>
        <dbReference type="ARBA" id="ARBA00023212"/>
    </source>
</evidence>
<dbReference type="InterPro" id="IPR015943">
    <property type="entry name" value="WD40/YVTN_repeat-like_dom_sf"/>
</dbReference>
<dbReference type="InterPro" id="IPR001680">
    <property type="entry name" value="WD40_rpt"/>
</dbReference>
<dbReference type="GO" id="GO:0008017">
    <property type="term" value="F:microtubule binding"/>
    <property type="evidence" value="ECO:0007669"/>
    <property type="project" value="InterPro"/>
</dbReference>
<evidence type="ECO:0000259" key="6">
    <source>
        <dbReference type="Pfam" id="PF13925"/>
    </source>
</evidence>
<feature type="region of interest" description="Disordered" evidence="5">
    <location>
        <begin position="390"/>
        <end position="427"/>
    </location>
</feature>
<dbReference type="InterPro" id="IPR036322">
    <property type="entry name" value="WD40_repeat_dom_sf"/>
</dbReference>
<evidence type="ECO:0000313" key="8">
    <source>
        <dbReference type="Proteomes" id="UP000053766"/>
    </source>
</evidence>
<reference evidence="7 8" key="1">
    <citation type="submission" date="2013-11" db="EMBL/GenBank/DDBJ databases">
        <title>Draft genome of the bovine lungworm Dictyocaulus viviparus.</title>
        <authorList>
            <person name="Mitreva M."/>
        </authorList>
    </citation>
    <scope>NUCLEOTIDE SEQUENCE [LARGE SCALE GENOMIC DNA]</scope>
    <source>
        <strain evidence="7 8">HannoverDv2000</strain>
    </source>
</reference>
<keyword evidence="2" id="KW-0963">Cytoplasm</keyword>
<dbReference type="PANTHER" id="PTHR19845">
    <property type="entry name" value="KATANIN P80 SUBUNIT"/>
    <property type="match status" value="1"/>
</dbReference>
<feature type="compositionally biased region" description="Polar residues" evidence="5">
    <location>
        <begin position="394"/>
        <end position="410"/>
    </location>
</feature>
<comment type="subcellular location">
    <subcellularLocation>
        <location evidence="1">Cytoplasm</location>
        <location evidence="1">Cytoskeleton</location>
    </subcellularLocation>
</comment>
<dbReference type="Pfam" id="PF00400">
    <property type="entry name" value="WD40"/>
    <property type="match status" value="2"/>
</dbReference>
<organism evidence="7 8">
    <name type="scientific">Dictyocaulus viviparus</name>
    <name type="common">Bovine lungworm</name>
    <dbReference type="NCBI Taxonomy" id="29172"/>
    <lineage>
        <taxon>Eukaryota</taxon>
        <taxon>Metazoa</taxon>
        <taxon>Ecdysozoa</taxon>
        <taxon>Nematoda</taxon>
        <taxon>Chromadorea</taxon>
        <taxon>Rhabditida</taxon>
        <taxon>Rhabditina</taxon>
        <taxon>Rhabditomorpha</taxon>
        <taxon>Strongyloidea</taxon>
        <taxon>Metastrongylidae</taxon>
        <taxon>Dictyocaulus</taxon>
    </lineage>
</organism>
<dbReference type="PANTHER" id="PTHR19845:SF0">
    <property type="entry name" value="KATANIN P80 WD40 REPEAT-CONTAINING SUBUNIT B1"/>
    <property type="match status" value="1"/>
</dbReference>
<dbReference type="SUPFAM" id="SSF50978">
    <property type="entry name" value="WD40 repeat-like"/>
    <property type="match status" value="1"/>
</dbReference>
<name>A0A0D8Y8C9_DICVI</name>